<reference evidence="1" key="1">
    <citation type="submission" date="2022-06" db="EMBL/GenBank/DDBJ databases">
        <title>Phylogenomic reconstructions and comparative analyses of Kickxellomycotina fungi.</title>
        <authorList>
            <person name="Reynolds N.K."/>
            <person name="Stajich J.E."/>
            <person name="Barry K."/>
            <person name="Grigoriev I.V."/>
            <person name="Crous P."/>
            <person name="Smith M.E."/>
        </authorList>
    </citation>
    <scope>NUCLEOTIDE SEQUENCE</scope>
    <source>
        <strain evidence="1">RSA 2271</strain>
    </source>
</reference>
<protein>
    <submittedName>
        <fullName evidence="1">Uncharacterized protein</fullName>
    </submittedName>
</protein>
<proteinExistence type="predicted"/>
<sequence length="113" mass="12125">MDYNNVAYESNGNKHGYDAILAKNSPQSRKLPKKPLPRNVKATLGSVKGDAKSKDIRGVLGPSQPNSPTPSRLGQPKSLAKPKAWSANGAAKGNSWEKAGHHTLPQRARMQAT</sequence>
<keyword evidence="2" id="KW-1185">Reference proteome</keyword>
<evidence type="ECO:0000313" key="1">
    <source>
        <dbReference type="EMBL" id="KAJ1676582.1"/>
    </source>
</evidence>
<comment type="caution">
    <text evidence="1">The sequence shown here is derived from an EMBL/GenBank/DDBJ whole genome shotgun (WGS) entry which is preliminary data.</text>
</comment>
<evidence type="ECO:0000313" key="2">
    <source>
        <dbReference type="Proteomes" id="UP001145114"/>
    </source>
</evidence>
<dbReference type="Proteomes" id="UP001145114">
    <property type="component" value="Unassembled WGS sequence"/>
</dbReference>
<accession>A0ACC1HJE8</accession>
<organism evidence="1 2">
    <name type="scientific">Spiromyces aspiralis</name>
    <dbReference type="NCBI Taxonomy" id="68401"/>
    <lineage>
        <taxon>Eukaryota</taxon>
        <taxon>Fungi</taxon>
        <taxon>Fungi incertae sedis</taxon>
        <taxon>Zoopagomycota</taxon>
        <taxon>Kickxellomycotina</taxon>
        <taxon>Kickxellomycetes</taxon>
        <taxon>Kickxellales</taxon>
        <taxon>Kickxellaceae</taxon>
        <taxon>Spiromyces</taxon>
    </lineage>
</organism>
<gene>
    <name evidence="1" type="ORF">EV182_007903</name>
</gene>
<dbReference type="EMBL" id="JAMZIH010003853">
    <property type="protein sequence ID" value="KAJ1676582.1"/>
    <property type="molecule type" value="Genomic_DNA"/>
</dbReference>
<name>A0ACC1HJE8_9FUNG</name>
<feature type="non-terminal residue" evidence="1">
    <location>
        <position position="113"/>
    </location>
</feature>